<accession>J0WW33</accession>
<evidence type="ECO:0000313" key="1">
    <source>
        <dbReference type="EMBL" id="EJD37628.1"/>
    </source>
</evidence>
<reference evidence="2" key="1">
    <citation type="journal article" date="2012" name="Science">
        <title>The Paleozoic origin of enzymatic lignin decomposition reconstructed from 31 fungal genomes.</title>
        <authorList>
            <person name="Floudas D."/>
            <person name="Binder M."/>
            <person name="Riley R."/>
            <person name="Barry K."/>
            <person name="Blanchette R.A."/>
            <person name="Henrissat B."/>
            <person name="Martinez A.T."/>
            <person name="Otillar R."/>
            <person name="Spatafora J.W."/>
            <person name="Yadav J.S."/>
            <person name="Aerts A."/>
            <person name="Benoit I."/>
            <person name="Boyd A."/>
            <person name="Carlson A."/>
            <person name="Copeland A."/>
            <person name="Coutinho P.M."/>
            <person name="de Vries R.P."/>
            <person name="Ferreira P."/>
            <person name="Findley K."/>
            <person name="Foster B."/>
            <person name="Gaskell J."/>
            <person name="Glotzer D."/>
            <person name="Gorecki P."/>
            <person name="Heitman J."/>
            <person name="Hesse C."/>
            <person name="Hori C."/>
            <person name="Igarashi K."/>
            <person name="Jurgens J.A."/>
            <person name="Kallen N."/>
            <person name="Kersten P."/>
            <person name="Kohler A."/>
            <person name="Kuees U."/>
            <person name="Kumar T.K.A."/>
            <person name="Kuo A."/>
            <person name="LaButti K."/>
            <person name="Larrondo L.F."/>
            <person name="Lindquist E."/>
            <person name="Ling A."/>
            <person name="Lombard V."/>
            <person name="Lucas S."/>
            <person name="Lundell T."/>
            <person name="Martin R."/>
            <person name="McLaughlin D.J."/>
            <person name="Morgenstern I."/>
            <person name="Morin E."/>
            <person name="Murat C."/>
            <person name="Nagy L.G."/>
            <person name="Nolan M."/>
            <person name="Ohm R.A."/>
            <person name="Patyshakuliyeva A."/>
            <person name="Rokas A."/>
            <person name="Ruiz-Duenas F.J."/>
            <person name="Sabat G."/>
            <person name="Salamov A."/>
            <person name="Samejima M."/>
            <person name="Schmutz J."/>
            <person name="Slot J.C."/>
            <person name="St John F."/>
            <person name="Stenlid J."/>
            <person name="Sun H."/>
            <person name="Sun S."/>
            <person name="Syed K."/>
            <person name="Tsang A."/>
            <person name="Wiebenga A."/>
            <person name="Young D."/>
            <person name="Pisabarro A."/>
            <person name="Eastwood D.C."/>
            <person name="Martin F."/>
            <person name="Cullen D."/>
            <person name="Grigoriev I.V."/>
            <person name="Hibbett D.S."/>
        </authorList>
    </citation>
    <scope>NUCLEOTIDE SEQUENCE [LARGE SCALE GENOMIC DNA]</scope>
    <source>
        <strain evidence="2">TFB10046</strain>
    </source>
</reference>
<organism evidence="1 2">
    <name type="scientific">Auricularia subglabra (strain TFB-10046 / SS5)</name>
    <name type="common">White-rot fungus</name>
    <name type="synonym">Auricularia delicata (strain TFB10046)</name>
    <dbReference type="NCBI Taxonomy" id="717982"/>
    <lineage>
        <taxon>Eukaryota</taxon>
        <taxon>Fungi</taxon>
        <taxon>Dikarya</taxon>
        <taxon>Basidiomycota</taxon>
        <taxon>Agaricomycotina</taxon>
        <taxon>Agaricomycetes</taxon>
        <taxon>Auriculariales</taxon>
        <taxon>Auriculariaceae</taxon>
        <taxon>Auricularia</taxon>
    </lineage>
</organism>
<keyword evidence="2" id="KW-1185">Reference proteome</keyword>
<sequence>MPPPLAGGRPCQWILCAARPAALSVPASLNQVSGDRGSAFQALHPRRRSVVCGT</sequence>
<dbReference type="EMBL" id="JH687837">
    <property type="protein sequence ID" value="EJD37628.1"/>
    <property type="molecule type" value="Genomic_DNA"/>
</dbReference>
<gene>
    <name evidence="1" type="ORF">AURDEDRAFT_116730</name>
</gene>
<dbReference type="Proteomes" id="UP000006514">
    <property type="component" value="Unassembled WGS sequence"/>
</dbReference>
<name>J0WW33_AURST</name>
<proteinExistence type="predicted"/>
<dbReference type="KEGG" id="adl:AURDEDRAFT_116730"/>
<dbReference type="InParanoid" id="J0WW33"/>
<dbReference type="AlphaFoldDB" id="J0WW33"/>
<protein>
    <submittedName>
        <fullName evidence="1">Uncharacterized protein</fullName>
    </submittedName>
</protein>
<evidence type="ECO:0000313" key="2">
    <source>
        <dbReference type="Proteomes" id="UP000006514"/>
    </source>
</evidence>